<evidence type="ECO:0008006" key="4">
    <source>
        <dbReference type="Google" id="ProtNLM"/>
    </source>
</evidence>
<feature type="region of interest" description="Disordered" evidence="1">
    <location>
        <begin position="1"/>
        <end position="32"/>
    </location>
</feature>
<reference evidence="2 3" key="1">
    <citation type="journal article" date="2014" name="Int. J. Syst. Evol. Microbiol.">
        <title>Complete genome sequence of Corynebacterium casei LMG S-19264T (=DSM 44701T), isolated from a smear-ripened cheese.</title>
        <authorList>
            <consortium name="US DOE Joint Genome Institute (JGI-PGF)"/>
            <person name="Walter F."/>
            <person name="Albersmeier A."/>
            <person name="Kalinowski J."/>
            <person name="Ruckert C."/>
        </authorList>
    </citation>
    <scope>NUCLEOTIDE SEQUENCE [LARGE SCALE GENOMIC DNA]</scope>
    <source>
        <strain evidence="2 3">CGMCC 1.15896</strain>
    </source>
</reference>
<evidence type="ECO:0000256" key="1">
    <source>
        <dbReference type="SAM" id="MobiDB-lite"/>
    </source>
</evidence>
<dbReference type="Proteomes" id="UP000596977">
    <property type="component" value="Unassembled WGS sequence"/>
</dbReference>
<sequence>MSAIHSDIATANPDAFRVNDHEDELSGGGPMTSAQKAELLCLSQRAEEPDAYDENITHLEAENRIKLLKRKLDG</sequence>
<accession>A0A916RB75</accession>
<dbReference type="RefSeq" id="WP_127073928.1">
    <property type="nucleotide sequence ID" value="NZ_BMKB01000002.1"/>
</dbReference>
<evidence type="ECO:0000313" key="2">
    <source>
        <dbReference type="EMBL" id="GGA46876.1"/>
    </source>
</evidence>
<keyword evidence="3" id="KW-1185">Reference proteome</keyword>
<name>A0A916RB75_9HYPH</name>
<proteinExistence type="predicted"/>
<dbReference type="EMBL" id="BMKB01000002">
    <property type="protein sequence ID" value="GGA46876.1"/>
    <property type="molecule type" value="Genomic_DNA"/>
</dbReference>
<gene>
    <name evidence="2" type="ORF">GCM10011499_15820</name>
</gene>
<dbReference type="OrthoDB" id="7961174at2"/>
<comment type="caution">
    <text evidence="2">The sequence shown here is derived from an EMBL/GenBank/DDBJ whole genome shotgun (WGS) entry which is preliminary data.</text>
</comment>
<dbReference type="InterPro" id="IPR021425">
    <property type="entry name" value="DUF3072"/>
</dbReference>
<organism evidence="2 3">
    <name type="scientific">Pelagibacterium lentulum</name>
    <dbReference type="NCBI Taxonomy" id="2029865"/>
    <lineage>
        <taxon>Bacteria</taxon>
        <taxon>Pseudomonadati</taxon>
        <taxon>Pseudomonadota</taxon>
        <taxon>Alphaproteobacteria</taxon>
        <taxon>Hyphomicrobiales</taxon>
        <taxon>Devosiaceae</taxon>
        <taxon>Pelagibacterium</taxon>
    </lineage>
</organism>
<dbReference type="AlphaFoldDB" id="A0A916RB75"/>
<dbReference type="Pfam" id="PF11272">
    <property type="entry name" value="DUF3072"/>
    <property type="match status" value="1"/>
</dbReference>
<evidence type="ECO:0000313" key="3">
    <source>
        <dbReference type="Proteomes" id="UP000596977"/>
    </source>
</evidence>
<protein>
    <recommendedName>
        <fullName evidence="4">DUF3072 domain-containing protein</fullName>
    </recommendedName>
</protein>